<dbReference type="InterPro" id="IPR011009">
    <property type="entry name" value="Kinase-like_dom_sf"/>
</dbReference>
<reference evidence="1" key="1">
    <citation type="journal article" date="2020" name="Nature">
        <title>Giant virus diversity and host interactions through global metagenomics.</title>
        <authorList>
            <person name="Schulz F."/>
            <person name="Roux S."/>
            <person name="Paez-Espino D."/>
            <person name="Jungbluth S."/>
            <person name="Walsh D.A."/>
            <person name="Denef V.J."/>
            <person name="McMahon K.D."/>
            <person name="Konstantinidis K.T."/>
            <person name="Eloe-Fadrosh E.A."/>
            <person name="Kyrpides N.C."/>
            <person name="Woyke T."/>
        </authorList>
    </citation>
    <scope>NUCLEOTIDE SEQUENCE</scope>
    <source>
        <strain evidence="1">GVMAG-M-3300014204-73</strain>
    </source>
</reference>
<evidence type="ECO:0008006" key="2">
    <source>
        <dbReference type="Google" id="ProtNLM"/>
    </source>
</evidence>
<proteinExistence type="predicted"/>
<accession>A0A6C0BIU5</accession>
<protein>
    <recommendedName>
        <fullName evidence="2">Protein kinase domain-containing protein</fullName>
    </recommendedName>
</protein>
<name>A0A6C0BIU5_9ZZZZ</name>
<dbReference type="SUPFAM" id="SSF56112">
    <property type="entry name" value="Protein kinase-like (PK-like)"/>
    <property type="match status" value="1"/>
</dbReference>
<dbReference type="Pfam" id="PF06293">
    <property type="entry name" value="Kdo"/>
    <property type="match status" value="1"/>
</dbReference>
<sequence length="254" mass="29822">MTLANFGLPVAIEKYDPQHLFPPSHWVFLDIMSRRTAYGLIWLGRYHQQSCVIKMIMLTTGYHYDKNTQEYRTPEDHKISEETVAQYFGHNEHKPFYHQDFRHRRSMTPAAFLAELKELASLGEKGMAPKVYAYGFERTHPIHYAFIVMQKVDCSLKDIYLHRDLHHSEGKIIKEAIRSLHEDHGIIHGDLKPSNIGVFMSPASRVIKACFFDCQKVRHRSACTPETFQRLCQHEANNYRKHIIKNQNERNISR</sequence>
<evidence type="ECO:0000313" key="1">
    <source>
        <dbReference type="EMBL" id="QHS92275.1"/>
    </source>
</evidence>
<dbReference type="EMBL" id="MN739177">
    <property type="protein sequence ID" value="QHS92275.1"/>
    <property type="molecule type" value="Genomic_DNA"/>
</dbReference>
<dbReference type="AlphaFoldDB" id="A0A6C0BIU5"/>
<dbReference type="Gene3D" id="1.10.510.10">
    <property type="entry name" value="Transferase(Phosphotransferase) domain 1"/>
    <property type="match status" value="1"/>
</dbReference>
<organism evidence="1">
    <name type="scientific">viral metagenome</name>
    <dbReference type="NCBI Taxonomy" id="1070528"/>
    <lineage>
        <taxon>unclassified sequences</taxon>
        <taxon>metagenomes</taxon>
        <taxon>organismal metagenomes</taxon>
    </lineage>
</organism>